<gene>
    <name evidence="12" type="primary">pgp-8</name>
    <name evidence="10" type="synonym">Cbr-pgp-8</name>
    <name evidence="12" type="ORF">CBG17570</name>
    <name evidence="10" type="ORF">CBG_17570</name>
</gene>
<dbReference type="GO" id="GO:0055085">
    <property type="term" value="P:transmembrane transport"/>
    <property type="evidence" value="ECO:0000318"/>
    <property type="project" value="GO_Central"/>
</dbReference>
<dbReference type="GO" id="GO:0005524">
    <property type="term" value="F:ATP binding"/>
    <property type="evidence" value="ECO:0007669"/>
    <property type="project" value="UniProtKB-KW"/>
</dbReference>
<reference evidence="10 11" key="2">
    <citation type="journal article" date="2011" name="PLoS Genet.">
        <title>Caenorhabditis briggsae recombinant inbred line genotypes reveal inter-strain incompatibility and the evolution of recombination.</title>
        <authorList>
            <person name="Ross J.A."/>
            <person name="Koboldt D.C."/>
            <person name="Staisch J.E."/>
            <person name="Chamberlin H.M."/>
            <person name="Gupta B.P."/>
            <person name="Miller R.D."/>
            <person name="Baird S.E."/>
            <person name="Haag E.S."/>
        </authorList>
    </citation>
    <scope>NUCLEOTIDE SEQUENCE [LARGE SCALE GENOMIC DNA]</scope>
    <source>
        <strain evidence="10 11">AF16</strain>
    </source>
</reference>
<keyword evidence="2 7" id="KW-0812">Transmembrane</keyword>
<keyword evidence="11" id="KW-1185">Reference proteome</keyword>
<dbReference type="Pfam" id="PF00664">
    <property type="entry name" value="ABC_membrane"/>
    <property type="match status" value="3"/>
</dbReference>
<feature type="domain" description="ABC transmembrane type-1" evidence="9">
    <location>
        <begin position="41"/>
        <end position="386"/>
    </location>
</feature>
<feature type="transmembrane region" description="Helical" evidence="7">
    <location>
        <begin position="807"/>
        <end position="825"/>
    </location>
</feature>
<dbReference type="PANTHER" id="PTHR24221:SF611">
    <property type="entry name" value="P-GLYCOPROTEIN RELATED"/>
    <property type="match status" value="1"/>
</dbReference>
<dbReference type="InterPro" id="IPR011527">
    <property type="entry name" value="ABC1_TM_dom"/>
</dbReference>
<feature type="domain" description="ABC transporter" evidence="8">
    <location>
        <begin position="1094"/>
        <end position="1331"/>
    </location>
</feature>
<dbReference type="PROSITE" id="PS50929">
    <property type="entry name" value="ABC_TM1F"/>
    <property type="match status" value="2"/>
</dbReference>
<dbReference type="Gene3D" id="1.20.1560.10">
    <property type="entry name" value="ABC transporter type 1, transmembrane domain"/>
    <property type="match status" value="2"/>
</dbReference>
<feature type="transmembrane region" description="Helical" evidence="7">
    <location>
        <begin position="38"/>
        <end position="57"/>
    </location>
</feature>
<keyword evidence="5 7" id="KW-1133">Transmembrane helix</keyword>
<dbReference type="FunCoup" id="A8XR96">
    <property type="interactions" value="4"/>
</dbReference>
<dbReference type="CDD" id="cd18577">
    <property type="entry name" value="ABC_6TM_Pgp_ABCB1_D1_like"/>
    <property type="match status" value="1"/>
</dbReference>
<feature type="transmembrane region" description="Helical" evidence="7">
    <location>
        <begin position="893"/>
        <end position="915"/>
    </location>
</feature>
<evidence type="ECO:0000256" key="1">
    <source>
        <dbReference type="ARBA" id="ARBA00004141"/>
    </source>
</evidence>
<comment type="subcellular location">
    <subcellularLocation>
        <location evidence="1">Membrane</location>
        <topology evidence="1">Multi-pass membrane protein</topology>
    </subcellularLocation>
</comment>
<dbReference type="SUPFAM" id="SSF90123">
    <property type="entry name" value="ABC transporter transmembrane region"/>
    <property type="match status" value="3"/>
</dbReference>
<evidence type="ECO:0000313" key="11">
    <source>
        <dbReference type="Proteomes" id="UP000008549"/>
    </source>
</evidence>
<dbReference type="CDD" id="cd03249">
    <property type="entry name" value="ABC_MTABC3_MDL1_MDL2"/>
    <property type="match status" value="2"/>
</dbReference>
<dbReference type="FunFam" id="3.40.50.300:FF:000916">
    <property type="entry name" value="ABC transporter B family member 9"/>
    <property type="match status" value="1"/>
</dbReference>
<dbReference type="PROSITE" id="PS00211">
    <property type="entry name" value="ABC_TRANSPORTER_1"/>
    <property type="match status" value="2"/>
</dbReference>
<dbReference type="FunFam" id="3.40.50.300:FF:002283">
    <property type="entry name" value="p-GlycoProtein related"/>
    <property type="match status" value="1"/>
</dbReference>
<dbReference type="GO" id="GO:0042626">
    <property type="term" value="F:ATPase-coupled transmembrane transporter activity"/>
    <property type="evidence" value="ECO:0000318"/>
    <property type="project" value="GO_Central"/>
</dbReference>
<dbReference type="GO" id="GO:0016887">
    <property type="term" value="F:ATP hydrolysis activity"/>
    <property type="evidence" value="ECO:0007669"/>
    <property type="project" value="InterPro"/>
</dbReference>
<dbReference type="InterPro" id="IPR036640">
    <property type="entry name" value="ABC1_TM_sf"/>
</dbReference>
<evidence type="ECO:0000256" key="7">
    <source>
        <dbReference type="SAM" id="Phobius"/>
    </source>
</evidence>
<dbReference type="GO" id="GO:0140359">
    <property type="term" value="F:ABC-type transporter activity"/>
    <property type="evidence" value="ECO:0007669"/>
    <property type="project" value="InterPro"/>
</dbReference>
<keyword evidence="3" id="KW-0547">Nucleotide-binding</keyword>
<keyword evidence="6 7" id="KW-0472">Membrane</keyword>
<sequence>MENNENDLLLPAENVKEYSNFSSFARVVWKCTSKLEKLLFLLGTISAVCTGLCQPFLSYTFGEVSHVFVRITSAVNNRTLGKVSNGISLNIHILRSIRMNQVVLYFALVGCAFAMFGFFQVKIIMILADNFSLFKYVGDNTTYRVRRKYISRLLQKDAQYFDTVSTGYLSTVLNDVLFKMCIINVFCGRKLNRFFENPVIPFKKFLIFEERFIKLITIPHFFIFSNLERFREAFNEKIAFIICFSTDFVIGTTLAFYTDWKLASYGSIFALGIAFSGFINSASMMGSTVKQNTHYANAGAIAFQALSSFKTVISLNGQAQELERYSKELKAGEKYGARRAFFLATSRSVTHFFCNALNGIILYVGADLIYNKTMDQAVIVTVSFFFHDFLFSHLEMLLQLFHYMLFSAFSLGEAFPHISYLSNAISSASPIFAVLISKDDIIENHQNDTERDSERIEGDIQFDNVKFSYPTRPEAQALKGVTFNVKKGECVALVGASGSGKSTIVQLLLHYYNIESGNILIDDVDLNKINLKKLRGNIGVVSQEPVLFNTTIEENIRFGNPAASTLEIYDSLRVANAYDFVNSFPKGIKTVVGERGTQLSGGQKQRIAIARVLVKNPKILLLDEATSALDNQSEHVVRIAMKEASKGRTTIVIAHRLSTIQHCDRIIVMSHGKVNWFVHPDKIEARFLQTVASGTHDKLMENSIVYKDLVQAQSLNSEDSVVEKSIKTIATSETKHPTNEELEEELKDTPEEETMSSTIWQILRECRSHCCMLFLAVVGSAIQGFSFPILAQLIVRVYKAYAMQGEAILVNGHFWASMFLVLGLYRPITLYCQYFFFGKIGEKLSTRLRIKSFQHLLSLPCAFYDDPKNSPTRLANRLNTDASNVKAAVDARLGSVLMTLVSFIVAITIACYYSWKLTIQVLLFFPVLYLSKYCYEKTTVLSIKQDSLAFEFSNKIAIEVLDNIKTVRSLNMEQKVMSMVTGQLEMLKRKYHKRAFFLGLASGFSAGCSQIVYALSFKFGTYLILQREVLPMDMYLALVTLSYTSNMAGSAISYLPDYKKALHAAGLIFNLFTYPATAPYNSDQGTTNISQGIVNAENVKFHYHQRPDHLVLKNVDLHLEPGKTLALVGPSGSGKSTFISLLEMFYRVNTGHINIDHENVENINLHHLRSNLALVSQEPILFNCSIRENLLYGLDGPESDQNLETALETANAYNFVSQMPNGLDTIVGERGAQLSGGQKQRVAIARAILRNPKLLLLDEATSALDSDSEKLVQTALDTASERLSTIIVAHRLSTIVNADSIAVLKMGKVVEQGSHEELLKLKGAYWKLVRKQIYGFCLKKKIAYKNSRQREIFQKSKMIFHRILLPILLGVSLMKSDPINISLNVRCQFNVNWCANLTVYEEDNTWVFWSGRATLIANFPARIISKYFSFPTHDYLTQESFCTTDPFIEFRYPPRNLNGDLSPSYEFNVLFWHNCTQGEGRIPFIWRCYSPETLATVPVKGEQTAAMDVEIGNKGRSTECWPLMG</sequence>
<accession>A8XR96</accession>
<dbReference type="InterPro" id="IPR039421">
    <property type="entry name" value="Type_1_exporter"/>
</dbReference>
<dbReference type="FunFam" id="1.20.1560.10:FF:000121">
    <property type="entry name" value="ABC transporter B family member 9"/>
    <property type="match status" value="1"/>
</dbReference>
<feature type="domain" description="ABC transmembrane type-1" evidence="9">
    <location>
        <begin position="774"/>
        <end position="1060"/>
    </location>
</feature>
<dbReference type="SUPFAM" id="SSF52540">
    <property type="entry name" value="P-loop containing nucleoside triphosphate hydrolases"/>
    <property type="match status" value="2"/>
</dbReference>
<feature type="transmembrane region" description="Helical" evidence="7">
    <location>
        <begin position="263"/>
        <end position="282"/>
    </location>
</feature>
<feature type="transmembrane region" description="Helical" evidence="7">
    <location>
        <begin position="340"/>
        <end position="364"/>
    </location>
</feature>
<dbReference type="InParanoid" id="A8XR96"/>
<dbReference type="WormBase" id="CBG17570">
    <property type="protein sequence ID" value="CBP45044"/>
    <property type="gene ID" value="WBGene00037162"/>
    <property type="gene designation" value="Cbr-pgp-8"/>
</dbReference>
<evidence type="ECO:0000259" key="9">
    <source>
        <dbReference type="PROSITE" id="PS50929"/>
    </source>
</evidence>
<evidence type="ECO:0000313" key="10">
    <source>
        <dbReference type="EMBL" id="CAP35193.2"/>
    </source>
</evidence>
<reference evidence="10 11" key="1">
    <citation type="journal article" date="2003" name="PLoS Biol.">
        <title>The genome sequence of Caenorhabditis briggsae: a platform for comparative genomics.</title>
        <authorList>
            <person name="Stein L.D."/>
            <person name="Bao Z."/>
            <person name="Blasiar D."/>
            <person name="Blumenthal T."/>
            <person name="Brent M.R."/>
            <person name="Chen N."/>
            <person name="Chinwalla A."/>
            <person name="Clarke L."/>
            <person name="Clee C."/>
            <person name="Coghlan A."/>
            <person name="Coulson A."/>
            <person name="D'Eustachio P."/>
            <person name="Fitch D.H."/>
            <person name="Fulton L.A."/>
            <person name="Fulton R.E."/>
            <person name="Griffiths-Jones S."/>
            <person name="Harris T.W."/>
            <person name="Hillier L.W."/>
            <person name="Kamath R."/>
            <person name="Kuwabara P.E."/>
            <person name="Mardis E.R."/>
            <person name="Marra M.A."/>
            <person name="Miner T.L."/>
            <person name="Minx P."/>
            <person name="Mullikin J.C."/>
            <person name="Plumb R.W."/>
            <person name="Rogers J."/>
            <person name="Schein J.E."/>
            <person name="Sohrmann M."/>
            <person name="Spieth J."/>
            <person name="Stajich J.E."/>
            <person name="Wei C."/>
            <person name="Willey D."/>
            <person name="Wilson R.K."/>
            <person name="Durbin R."/>
            <person name="Waterston R.H."/>
        </authorList>
    </citation>
    <scope>NUCLEOTIDE SEQUENCE [LARGE SCALE GENOMIC DNA]</scope>
    <source>
        <strain evidence="10 11">AF16</strain>
    </source>
</reference>
<feature type="transmembrane region" description="Helical" evidence="7">
    <location>
        <begin position="772"/>
        <end position="795"/>
    </location>
</feature>
<dbReference type="EMBL" id="HE600959">
    <property type="protein sequence ID" value="CAP35193.2"/>
    <property type="molecule type" value="Genomic_DNA"/>
</dbReference>
<proteinExistence type="predicted"/>
<dbReference type="InterPro" id="IPR003593">
    <property type="entry name" value="AAA+_ATPase"/>
</dbReference>
<evidence type="ECO:0000256" key="2">
    <source>
        <dbReference type="ARBA" id="ARBA00022692"/>
    </source>
</evidence>
<dbReference type="OMA" id="IRIRMLK"/>
<feature type="transmembrane region" description="Helical" evidence="7">
    <location>
        <begin position="102"/>
        <end position="128"/>
    </location>
</feature>
<dbReference type="InterPro" id="IPR017871">
    <property type="entry name" value="ABC_transporter-like_CS"/>
</dbReference>
<feature type="transmembrane region" description="Helical" evidence="7">
    <location>
        <begin position="995"/>
        <end position="1015"/>
    </location>
</feature>
<feature type="domain" description="ABC transporter" evidence="8">
    <location>
        <begin position="460"/>
        <end position="696"/>
    </location>
</feature>
<dbReference type="Proteomes" id="UP000008549">
    <property type="component" value="Unassembled WGS sequence"/>
</dbReference>
<keyword evidence="4" id="KW-0067">ATP-binding</keyword>
<dbReference type="SMART" id="SM00382">
    <property type="entry name" value="AAA"/>
    <property type="match status" value="2"/>
</dbReference>
<evidence type="ECO:0000256" key="4">
    <source>
        <dbReference type="ARBA" id="ARBA00022840"/>
    </source>
</evidence>
<evidence type="ECO:0000259" key="8">
    <source>
        <dbReference type="PROSITE" id="PS50893"/>
    </source>
</evidence>
<dbReference type="CDD" id="cd18578">
    <property type="entry name" value="ABC_6TM_Pgp_ABCB1_D2_like"/>
    <property type="match status" value="1"/>
</dbReference>
<dbReference type="Pfam" id="PF05912">
    <property type="entry name" value="DUF870"/>
    <property type="match status" value="1"/>
</dbReference>
<dbReference type="GO" id="GO:0016020">
    <property type="term" value="C:membrane"/>
    <property type="evidence" value="ECO:0000318"/>
    <property type="project" value="GO_Central"/>
</dbReference>
<protein>
    <submittedName>
        <fullName evidence="10">Protein CBR-PGP-8</fullName>
    </submittedName>
</protein>
<evidence type="ECO:0000256" key="3">
    <source>
        <dbReference type="ARBA" id="ARBA00022741"/>
    </source>
</evidence>
<dbReference type="Pfam" id="PF00005">
    <property type="entry name" value="ABC_tran"/>
    <property type="match status" value="2"/>
</dbReference>
<dbReference type="Gene3D" id="3.40.50.300">
    <property type="entry name" value="P-loop containing nucleotide triphosphate hydrolases"/>
    <property type="match status" value="2"/>
</dbReference>
<dbReference type="HOGENOM" id="CLU_000604_17_2_1"/>
<dbReference type="eggNOG" id="KOG0055">
    <property type="taxonomic scope" value="Eukaryota"/>
</dbReference>
<evidence type="ECO:0000256" key="5">
    <source>
        <dbReference type="ARBA" id="ARBA00022989"/>
    </source>
</evidence>
<evidence type="ECO:0000313" key="12">
    <source>
        <dbReference type="WormBase" id="CBG17570"/>
    </source>
</evidence>
<dbReference type="InterPro" id="IPR027417">
    <property type="entry name" value="P-loop_NTPase"/>
</dbReference>
<name>A8XR96_CAEBR</name>
<dbReference type="PANTHER" id="PTHR24221">
    <property type="entry name" value="ATP-BINDING CASSETTE SUB-FAMILY B"/>
    <property type="match status" value="1"/>
</dbReference>
<dbReference type="PROSITE" id="PS50893">
    <property type="entry name" value="ABC_TRANSPORTER_2"/>
    <property type="match status" value="2"/>
</dbReference>
<dbReference type="InterPro" id="IPR003439">
    <property type="entry name" value="ABC_transporter-like_ATP-bd"/>
</dbReference>
<organism evidence="10 11">
    <name type="scientific">Caenorhabditis briggsae</name>
    <dbReference type="NCBI Taxonomy" id="6238"/>
    <lineage>
        <taxon>Eukaryota</taxon>
        <taxon>Metazoa</taxon>
        <taxon>Ecdysozoa</taxon>
        <taxon>Nematoda</taxon>
        <taxon>Chromadorea</taxon>
        <taxon>Rhabditida</taxon>
        <taxon>Rhabditina</taxon>
        <taxon>Rhabditomorpha</taxon>
        <taxon>Rhabditoidea</taxon>
        <taxon>Rhabditidae</taxon>
        <taxon>Peloderinae</taxon>
        <taxon>Caenorhabditis</taxon>
    </lineage>
</organism>
<dbReference type="STRING" id="6238.A8XR96"/>
<dbReference type="InterPro" id="IPR008588">
    <property type="entry name" value="DUF870_CAE_spp"/>
</dbReference>
<feature type="transmembrane region" description="Helical" evidence="7">
    <location>
        <begin position="238"/>
        <end position="257"/>
    </location>
</feature>
<evidence type="ECO:0000256" key="6">
    <source>
        <dbReference type="ARBA" id="ARBA00023136"/>
    </source>
</evidence>